<gene>
    <name evidence="5" type="ORF">DH2020_041628</name>
</gene>
<evidence type="ECO:0000259" key="4">
    <source>
        <dbReference type="Pfam" id="PF08263"/>
    </source>
</evidence>
<keyword evidence="6" id="KW-1185">Reference proteome</keyword>
<comment type="caution">
    <text evidence="5">The sequence shown here is derived from an EMBL/GenBank/DDBJ whole genome shotgun (WGS) entry which is preliminary data.</text>
</comment>
<keyword evidence="2" id="KW-0677">Repeat</keyword>
<dbReference type="Pfam" id="PF08263">
    <property type="entry name" value="LRRNT_2"/>
    <property type="match status" value="1"/>
</dbReference>
<evidence type="ECO:0000313" key="6">
    <source>
        <dbReference type="Proteomes" id="UP001318860"/>
    </source>
</evidence>
<keyword evidence="1" id="KW-0433">Leucine-rich repeat</keyword>
<dbReference type="Gene3D" id="3.80.10.10">
    <property type="entry name" value="Ribonuclease Inhibitor"/>
    <property type="match status" value="1"/>
</dbReference>
<protein>
    <recommendedName>
        <fullName evidence="4">Leucine-rich repeat-containing N-terminal plant-type domain-containing protein</fullName>
    </recommendedName>
</protein>
<evidence type="ECO:0000256" key="3">
    <source>
        <dbReference type="SAM" id="SignalP"/>
    </source>
</evidence>
<sequence>MAKHLFFIIATVYWAIMALQSWAITDESEVQALQDLYRSLNSPMQLEHWKLEGGDPCEETWIGVHCSGSSIINL</sequence>
<keyword evidence="3" id="KW-0732">Signal</keyword>
<feature type="chain" id="PRO_5045870547" description="Leucine-rich repeat-containing N-terminal plant-type domain-containing protein" evidence="3">
    <location>
        <begin position="24"/>
        <end position="74"/>
    </location>
</feature>
<dbReference type="InterPro" id="IPR013210">
    <property type="entry name" value="LRR_N_plant-typ"/>
</dbReference>
<dbReference type="InterPro" id="IPR032675">
    <property type="entry name" value="LRR_dom_sf"/>
</dbReference>
<dbReference type="EMBL" id="JABTTQ020002342">
    <property type="protein sequence ID" value="KAK6124625.1"/>
    <property type="molecule type" value="Genomic_DNA"/>
</dbReference>
<feature type="domain" description="Leucine-rich repeat-containing N-terminal plant-type" evidence="4">
    <location>
        <begin position="27"/>
        <end position="67"/>
    </location>
</feature>
<proteinExistence type="predicted"/>
<evidence type="ECO:0000256" key="2">
    <source>
        <dbReference type="ARBA" id="ARBA00022737"/>
    </source>
</evidence>
<evidence type="ECO:0000313" key="5">
    <source>
        <dbReference type="EMBL" id="KAK6124625.1"/>
    </source>
</evidence>
<accession>A0ABR0UPL3</accession>
<feature type="signal peptide" evidence="3">
    <location>
        <begin position="1"/>
        <end position="23"/>
    </location>
</feature>
<dbReference type="Proteomes" id="UP001318860">
    <property type="component" value="Unassembled WGS sequence"/>
</dbReference>
<organism evidence="5 6">
    <name type="scientific">Rehmannia glutinosa</name>
    <name type="common">Chinese foxglove</name>
    <dbReference type="NCBI Taxonomy" id="99300"/>
    <lineage>
        <taxon>Eukaryota</taxon>
        <taxon>Viridiplantae</taxon>
        <taxon>Streptophyta</taxon>
        <taxon>Embryophyta</taxon>
        <taxon>Tracheophyta</taxon>
        <taxon>Spermatophyta</taxon>
        <taxon>Magnoliopsida</taxon>
        <taxon>eudicotyledons</taxon>
        <taxon>Gunneridae</taxon>
        <taxon>Pentapetalae</taxon>
        <taxon>asterids</taxon>
        <taxon>lamiids</taxon>
        <taxon>Lamiales</taxon>
        <taxon>Orobanchaceae</taxon>
        <taxon>Rehmannieae</taxon>
        <taxon>Rehmannia</taxon>
    </lineage>
</organism>
<evidence type="ECO:0000256" key="1">
    <source>
        <dbReference type="ARBA" id="ARBA00022614"/>
    </source>
</evidence>
<name>A0ABR0UPL3_REHGL</name>
<reference evidence="5 6" key="1">
    <citation type="journal article" date="2021" name="Comput. Struct. Biotechnol. J.">
        <title>De novo genome assembly of the potent medicinal plant Rehmannia glutinosa using nanopore technology.</title>
        <authorList>
            <person name="Ma L."/>
            <person name="Dong C."/>
            <person name="Song C."/>
            <person name="Wang X."/>
            <person name="Zheng X."/>
            <person name="Niu Y."/>
            <person name="Chen S."/>
            <person name="Feng W."/>
        </authorList>
    </citation>
    <scope>NUCLEOTIDE SEQUENCE [LARGE SCALE GENOMIC DNA]</scope>
    <source>
        <strain evidence="5">DH-2019</strain>
    </source>
</reference>